<dbReference type="GO" id="GO:0016874">
    <property type="term" value="F:ligase activity"/>
    <property type="evidence" value="ECO:0007669"/>
    <property type="project" value="UniProtKB-KW"/>
</dbReference>
<feature type="domain" description="T4 RNA ligase 1-like N-terminal" evidence="1">
    <location>
        <begin position="55"/>
        <end position="245"/>
    </location>
</feature>
<protein>
    <submittedName>
        <fullName evidence="2">Putative RNA ligase and tail attachment protein</fullName>
    </submittedName>
</protein>
<dbReference type="Pfam" id="PF09511">
    <property type="entry name" value="RNA_lig_T4_1"/>
    <property type="match status" value="1"/>
</dbReference>
<keyword evidence="2" id="KW-0436">Ligase</keyword>
<reference evidence="2 3" key="1">
    <citation type="journal article" date="2014" name="Genome Announc.">
        <title>Complete Genome Sequences of Two Escherichia coli O157:H7 Phages Effective in Limiting Contamination of Food Products.</title>
        <authorList>
            <person name="Hong Y."/>
            <person name="Pan Y."/>
            <person name="Harman N.J."/>
            <person name="Ebner P.D."/>
        </authorList>
    </citation>
    <scope>NUCLEOTIDE SEQUENCE [LARGE SCALE GENOMIC DNA]</scope>
</reference>
<dbReference type="InterPro" id="IPR019039">
    <property type="entry name" value="T4-Rnl1-like_N"/>
</dbReference>
<sequence>MTNEERMMKYFNADDLVDKGLVTSRYYPDLGLKIYKYARKVFYNNLWHLSPRLLECRGIVVGNEGNVVAWPFTKVFNLGENSTNLPDSKLVTAVEKKNGFLGVVSSHKGELLFSTTGSLDSPYCNLAKETIREQCGNLDLIKKVMGNENMTFMFEICHPSDPHIVQEDHGAYLIGCRYNDSGIMLPEAALDGIAKYLGAKRPHTVREIPFSYAKELAAETRGEGYMIRKPYYPYDLQLKIKSPYYLARKAVMRGKAWKIWDDDIFKRVDEEFYGMVKFIRSNYTEDVWNCLLEQERREILDYYFHNEDYMQ</sequence>
<dbReference type="EMBL" id="KJ190158">
    <property type="protein sequence ID" value="AHN83663.1"/>
    <property type="molecule type" value="Genomic_DNA"/>
</dbReference>
<dbReference type="KEGG" id="vg:19486800"/>
<dbReference type="GeneID" id="19486800"/>
<proteinExistence type="predicted"/>
<keyword evidence="3" id="KW-1185">Reference proteome</keyword>
<evidence type="ECO:0000313" key="3">
    <source>
        <dbReference type="Proteomes" id="UP000026907"/>
    </source>
</evidence>
<evidence type="ECO:0000313" key="2">
    <source>
        <dbReference type="EMBL" id="AHN83663.1"/>
    </source>
</evidence>
<dbReference type="RefSeq" id="YP_009030984.1">
    <property type="nucleotide sequence ID" value="NC_024134.1"/>
</dbReference>
<dbReference type="Proteomes" id="UP000026907">
    <property type="component" value="Segment"/>
</dbReference>
<name>A0A023MHU5_9CAUD</name>
<organism evidence="2 3">
    <name type="scientific">Escherichia phage FFH2</name>
    <dbReference type="NCBI Taxonomy" id="1446490"/>
    <lineage>
        <taxon>Viruses</taxon>
        <taxon>Duplodnaviria</taxon>
        <taxon>Heunggongvirae</taxon>
        <taxon>Uroviricota</taxon>
        <taxon>Caudoviricetes</taxon>
        <taxon>Vequintavirinae</taxon>
        <taxon>Vequintavirus</taxon>
        <taxon>Vequintavirus PDX</taxon>
        <taxon>Vequintavirus FFH2</taxon>
    </lineage>
</organism>
<accession>A0A023MHU5</accession>
<evidence type="ECO:0000259" key="1">
    <source>
        <dbReference type="Pfam" id="PF09511"/>
    </source>
</evidence>